<dbReference type="PANTHER" id="PTHR14781">
    <property type="entry name" value="INTRAFLAGELLAR TRANSPORT PROTEIN 56"/>
    <property type="match status" value="1"/>
</dbReference>
<evidence type="ECO:0000256" key="1">
    <source>
        <dbReference type="ARBA" id="ARBA00004138"/>
    </source>
</evidence>
<dbReference type="GO" id="GO:0035735">
    <property type="term" value="P:intraciliary transport involved in cilium assembly"/>
    <property type="evidence" value="ECO:0007669"/>
    <property type="project" value="TreeGrafter"/>
</dbReference>
<keyword evidence="7" id="KW-1185">Reference proteome</keyword>
<dbReference type="GO" id="GO:0036064">
    <property type="term" value="C:ciliary basal body"/>
    <property type="evidence" value="ECO:0007669"/>
    <property type="project" value="TreeGrafter"/>
</dbReference>
<comment type="similarity">
    <text evidence="2">Belongs to the IFT56 family.</text>
</comment>
<keyword evidence="3" id="KW-0677">Repeat</keyword>
<dbReference type="Gene3D" id="1.25.40.10">
    <property type="entry name" value="Tetratricopeptide repeat domain"/>
    <property type="match status" value="3"/>
</dbReference>
<keyword evidence="4" id="KW-0802">TPR repeat</keyword>
<dbReference type="Proteomes" id="UP000183832">
    <property type="component" value="Unassembled WGS sequence"/>
</dbReference>
<protein>
    <submittedName>
        <fullName evidence="6">CLUMA_CG019581, isoform A</fullName>
    </submittedName>
</protein>
<dbReference type="GO" id="GO:0035720">
    <property type="term" value="P:intraciliary anterograde transport"/>
    <property type="evidence" value="ECO:0007669"/>
    <property type="project" value="TreeGrafter"/>
</dbReference>
<organism evidence="6 7">
    <name type="scientific">Clunio marinus</name>
    <dbReference type="NCBI Taxonomy" id="568069"/>
    <lineage>
        <taxon>Eukaryota</taxon>
        <taxon>Metazoa</taxon>
        <taxon>Ecdysozoa</taxon>
        <taxon>Arthropoda</taxon>
        <taxon>Hexapoda</taxon>
        <taxon>Insecta</taxon>
        <taxon>Pterygota</taxon>
        <taxon>Neoptera</taxon>
        <taxon>Endopterygota</taxon>
        <taxon>Diptera</taxon>
        <taxon>Nematocera</taxon>
        <taxon>Chironomoidea</taxon>
        <taxon>Chironomidae</taxon>
        <taxon>Clunio</taxon>
    </lineage>
</organism>
<dbReference type="FunFam" id="1.25.40.10:FF:000233">
    <property type="entry name" value="Tetratricopeptide repeat domain 26"/>
    <property type="match status" value="1"/>
</dbReference>
<dbReference type="STRING" id="568069.A0A1J1J4A0"/>
<keyword evidence="5" id="KW-0966">Cell projection</keyword>
<dbReference type="EMBL" id="CVRI01000067">
    <property type="protein sequence ID" value="CRL06620.1"/>
    <property type="molecule type" value="Genomic_DNA"/>
</dbReference>
<evidence type="ECO:0000313" key="6">
    <source>
        <dbReference type="EMBL" id="CRL06620.1"/>
    </source>
</evidence>
<gene>
    <name evidence="6" type="ORF">CLUMA_CG019581</name>
</gene>
<dbReference type="InterPro" id="IPR011990">
    <property type="entry name" value="TPR-like_helical_dom_sf"/>
</dbReference>
<dbReference type="GO" id="GO:0097546">
    <property type="term" value="C:ciliary base"/>
    <property type="evidence" value="ECO:0007669"/>
    <property type="project" value="TreeGrafter"/>
</dbReference>
<reference evidence="6 7" key="1">
    <citation type="submission" date="2015-04" db="EMBL/GenBank/DDBJ databases">
        <authorList>
            <person name="Syromyatnikov M.Y."/>
            <person name="Popov V.N."/>
        </authorList>
    </citation>
    <scope>NUCLEOTIDE SEQUENCE [LARGE SCALE GENOMIC DNA]</scope>
</reference>
<evidence type="ECO:0000256" key="3">
    <source>
        <dbReference type="ARBA" id="ARBA00022737"/>
    </source>
</evidence>
<comment type="subcellular location">
    <subcellularLocation>
        <location evidence="1">Cell projection</location>
        <location evidence="1">Cilium</location>
    </subcellularLocation>
</comment>
<dbReference type="GO" id="GO:0120170">
    <property type="term" value="F:intraciliary transport particle B binding"/>
    <property type="evidence" value="ECO:0007669"/>
    <property type="project" value="TreeGrafter"/>
</dbReference>
<evidence type="ECO:0000256" key="2">
    <source>
        <dbReference type="ARBA" id="ARBA00007834"/>
    </source>
</evidence>
<accession>A0A1J1J4A0</accession>
<dbReference type="SUPFAM" id="SSF48452">
    <property type="entry name" value="TPR-like"/>
    <property type="match status" value="2"/>
</dbReference>
<proteinExistence type="inferred from homology"/>
<dbReference type="GO" id="GO:0030992">
    <property type="term" value="C:intraciliary transport particle B"/>
    <property type="evidence" value="ECO:0007669"/>
    <property type="project" value="TreeGrafter"/>
</dbReference>
<sequence>MILSRTKTDSGKSQRGSGTLVKKRQIPTFDEFLLKRDYIGAKTVLKLSKDYDEEDEQTKAYWLAYCDFHLGEYKICLEQYEKIYIANPTKDVALNIGVCQFYLGMYEESQKSIDDLPESQLKIRLLFHLAHKLGDDQRLMELHGVLRDVIEDQLSLAGLHYLRGQYQEAIDIYKRILLDNKQMLAVNVYVALCYYKLDYFGMSQEVLDLYLATYPDSTIAANLKACNRFRMFNGQAAEQDIKHLLDNGVFGIELLRHNLVVFRNGEGALQILPNLLDIIPEARLNLAIHHLKRNEIQDAHQMIKDIQPKVPHEYILKGVVHASMYQETGLKEHAKQAQQYLHLVGGSSTECDTIPGRQAMASSFFLYGQFEEVLVYLNSIRSFFINDDTFNFNYAQAKVATGYYKEAEELLMQIHSISIRNEHTFSMILARCHIHCGHADQAWNIFVTKDTTPEAFSLLQLIANDCYRIGEFWIAAKAFDMLEKMDPSPDYWEGKRGACAGALYNIITKKNFGEPPNGIGEIISLLRDSSNSQAESMLRAFRRYASTLK</sequence>
<name>A0A1J1J4A0_9DIPT</name>
<dbReference type="OrthoDB" id="95390at2759"/>
<evidence type="ECO:0000256" key="4">
    <source>
        <dbReference type="ARBA" id="ARBA00022803"/>
    </source>
</evidence>
<dbReference type="AlphaFoldDB" id="A0A1J1J4A0"/>
<evidence type="ECO:0000313" key="7">
    <source>
        <dbReference type="Proteomes" id="UP000183832"/>
    </source>
</evidence>
<dbReference type="InterPro" id="IPR030511">
    <property type="entry name" value="TTC26"/>
</dbReference>
<evidence type="ECO:0000256" key="5">
    <source>
        <dbReference type="ARBA" id="ARBA00023273"/>
    </source>
</evidence>
<dbReference type="PANTHER" id="PTHR14781:SF0">
    <property type="entry name" value="INTRAFLAGELLAR TRANSPORT PROTEIN 56"/>
    <property type="match status" value="1"/>
</dbReference>